<dbReference type="Proteomes" id="UP000829398">
    <property type="component" value="Chromosome 3"/>
</dbReference>
<evidence type="ECO:0000313" key="1">
    <source>
        <dbReference type="EMBL" id="KAH9780513.1"/>
    </source>
</evidence>
<dbReference type="EMBL" id="CM039172">
    <property type="protein sequence ID" value="KAH9780513.1"/>
    <property type="molecule type" value="Genomic_DNA"/>
</dbReference>
<accession>A0ACB8M3U7</accession>
<organism evidence="1 2">
    <name type="scientific">Citrus sinensis</name>
    <name type="common">Sweet orange</name>
    <name type="synonym">Citrus aurantium var. sinensis</name>
    <dbReference type="NCBI Taxonomy" id="2711"/>
    <lineage>
        <taxon>Eukaryota</taxon>
        <taxon>Viridiplantae</taxon>
        <taxon>Streptophyta</taxon>
        <taxon>Embryophyta</taxon>
        <taxon>Tracheophyta</taxon>
        <taxon>Spermatophyta</taxon>
        <taxon>Magnoliopsida</taxon>
        <taxon>eudicotyledons</taxon>
        <taxon>Gunneridae</taxon>
        <taxon>Pentapetalae</taxon>
        <taxon>rosids</taxon>
        <taxon>malvids</taxon>
        <taxon>Sapindales</taxon>
        <taxon>Rutaceae</taxon>
        <taxon>Aurantioideae</taxon>
        <taxon>Citrus</taxon>
    </lineage>
</organism>
<reference evidence="2" key="1">
    <citation type="journal article" date="2023" name="Hortic. Res.">
        <title>A chromosome-level phased genome enabling allele-level studies in sweet orange: a case study on citrus Huanglongbing tolerance.</title>
        <authorList>
            <person name="Wu B."/>
            <person name="Yu Q."/>
            <person name="Deng Z."/>
            <person name="Duan Y."/>
            <person name="Luo F."/>
            <person name="Gmitter F. Jr."/>
        </authorList>
    </citation>
    <scope>NUCLEOTIDE SEQUENCE [LARGE SCALE GENOMIC DNA]</scope>
    <source>
        <strain evidence="2">cv. Valencia</strain>
    </source>
</reference>
<protein>
    <submittedName>
        <fullName evidence="1">SAM domain-containing protein</fullName>
    </submittedName>
</protein>
<gene>
    <name evidence="1" type="ORF">KPL71_008107</name>
</gene>
<sequence length="276" mass="29786">MEKGNEKVMSLVQLPQKAIKDVQFKLKELENGYKSWLAKQPLPVEAAIVTATTAINGAAIGAFLGVMTQDLTSSLPTPPPQSSLNPDAVAPFQQVQVQLILLLAYVQAVAGGPLVQARNFAVITGVNAGISCVMKRLRGKEDLQSSVVAAFGSGAAFSLVSGMGGANPAVNAFTSGLLFAIFQGCSFKIGEMWQSTQRPTADDVYYARTRGMLDKLGLQNYTKNFKRGLLTDSTLPLLTDRQVVKSFALRDVRIPPGPRLLILDHIQRDPELKKSR</sequence>
<evidence type="ECO:0000313" key="2">
    <source>
        <dbReference type="Proteomes" id="UP000829398"/>
    </source>
</evidence>
<proteinExistence type="predicted"/>
<comment type="caution">
    <text evidence="1">The sequence shown here is derived from an EMBL/GenBank/DDBJ whole genome shotgun (WGS) entry which is preliminary data.</text>
</comment>
<keyword evidence="2" id="KW-1185">Reference proteome</keyword>
<name>A0ACB8M3U7_CITSI</name>